<dbReference type="STRING" id="335543.Sfum_2310"/>
<dbReference type="GO" id="GO:0005886">
    <property type="term" value="C:plasma membrane"/>
    <property type="evidence" value="ECO:0007669"/>
    <property type="project" value="UniProtKB-ARBA"/>
</dbReference>
<evidence type="ECO:0000256" key="3">
    <source>
        <dbReference type="SAM" id="MobiDB-lite"/>
    </source>
</evidence>
<dbReference type="HOGENOM" id="CLU_024949_2_2_7"/>
<name>A0LKP0_SYNFM</name>
<dbReference type="Proteomes" id="UP000001784">
    <property type="component" value="Chromosome"/>
</dbReference>
<dbReference type="EMBL" id="CP000478">
    <property type="protein sequence ID" value="ABK17992.1"/>
    <property type="molecule type" value="Genomic_DNA"/>
</dbReference>
<dbReference type="InterPro" id="IPR036013">
    <property type="entry name" value="Band_7/SPFH_dom_sf"/>
</dbReference>
<dbReference type="Pfam" id="PF01145">
    <property type="entry name" value="Band_7"/>
    <property type="match status" value="1"/>
</dbReference>
<dbReference type="Gene3D" id="3.30.479.30">
    <property type="entry name" value="Band 7 domain"/>
    <property type="match status" value="1"/>
</dbReference>
<evidence type="ECO:0000313" key="6">
    <source>
        <dbReference type="Proteomes" id="UP000001784"/>
    </source>
</evidence>
<reference evidence="5 6" key="1">
    <citation type="submission" date="2006-10" db="EMBL/GenBank/DDBJ databases">
        <title>Complete sequence of Syntrophobacter fumaroxidans MPOB.</title>
        <authorList>
            <consortium name="US DOE Joint Genome Institute"/>
            <person name="Copeland A."/>
            <person name="Lucas S."/>
            <person name="Lapidus A."/>
            <person name="Barry K."/>
            <person name="Detter J.C."/>
            <person name="Glavina del Rio T."/>
            <person name="Hammon N."/>
            <person name="Israni S."/>
            <person name="Pitluck S."/>
            <person name="Goltsman E.G."/>
            <person name="Martinez M."/>
            <person name="Schmutz J."/>
            <person name="Larimer F."/>
            <person name="Land M."/>
            <person name="Hauser L."/>
            <person name="Kyrpides N."/>
            <person name="Kim E."/>
            <person name="Boone D.R."/>
            <person name="Brockman F."/>
            <person name="Culley D."/>
            <person name="Ferry J."/>
            <person name="Gunsalus R."/>
            <person name="McInerney M.J."/>
            <person name="Morrison M."/>
            <person name="Plugge C."/>
            <person name="Rohlin L."/>
            <person name="Scholten J."/>
            <person name="Sieber J."/>
            <person name="Stams A.J.M."/>
            <person name="Worm P."/>
            <person name="Henstra A.M."/>
            <person name="Richardson P."/>
        </authorList>
    </citation>
    <scope>NUCLEOTIDE SEQUENCE [LARGE SCALE GENOMIC DNA]</scope>
    <source>
        <strain evidence="6">DSM 10017 / MPOB</strain>
    </source>
</reference>
<accession>A0LKP0</accession>
<sequence length="356" mass="40022">MGLLIVLTVLAVFVIFFAVRGFMIIQQSETMVIERLGRYHRTLSSGINILWPLFDKPRQIEWRYVQTDSSGRTFVRRETVKRIDLRETVYDFPKQSVITKDNVVTELNALLYFQVIDPVKAVYEIANLPDAIEKLTQTTLRNLIGELDLDETLSSRDTINSKLRAILDDASDKWGVKVNRVELQDISPPPEIRVAMEKQMRAERDRRAAILEAEGLKQARILEAEGARTAEINKAEGEKQARILVAEGEALARVRTAEAEGMAIKMITEAVALSKGDPTNYLIAVKYIETLKEMVSGQNNKVVYLPYEATAVLGSIGGIKDMLETMRPMQNFPGKPAKESPRQAGDDSDLIISNIE</sequence>
<dbReference type="SUPFAM" id="SSF117892">
    <property type="entry name" value="Band 7/SPFH domain"/>
    <property type="match status" value="1"/>
</dbReference>
<dbReference type="FunCoup" id="A0LKP0">
    <property type="interactions" value="447"/>
</dbReference>
<feature type="compositionally biased region" description="Basic and acidic residues" evidence="3">
    <location>
        <begin position="336"/>
        <end position="345"/>
    </location>
</feature>
<dbReference type="RefSeq" id="WP_011699161.1">
    <property type="nucleotide sequence ID" value="NC_008554.1"/>
</dbReference>
<dbReference type="PANTHER" id="PTHR43327">
    <property type="entry name" value="STOMATIN-LIKE PROTEIN 2, MITOCHONDRIAL"/>
    <property type="match status" value="1"/>
</dbReference>
<proteinExistence type="inferred from homology"/>
<dbReference type="PANTHER" id="PTHR43327:SF10">
    <property type="entry name" value="STOMATIN-LIKE PROTEIN 2, MITOCHONDRIAL"/>
    <property type="match status" value="1"/>
</dbReference>
<dbReference type="GO" id="GO:0098552">
    <property type="term" value="C:side of membrane"/>
    <property type="evidence" value="ECO:0007669"/>
    <property type="project" value="UniProtKB-ARBA"/>
</dbReference>
<protein>
    <submittedName>
        <fullName evidence="5">SPFH domain, Band 7 family protein</fullName>
    </submittedName>
</protein>
<evidence type="ECO:0000313" key="5">
    <source>
        <dbReference type="EMBL" id="ABK17992.1"/>
    </source>
</evidence>
<feature type="region of interest" description="Disordered" evidence="3">
    <location>
        <begin position="328"/>
        <end position="350"/>
    </location>
</feature>
<dbReference type="SMART" id="SM00244">
    <property type="entry name" value="PHB"/>
    <property type="match status" value="1"/>
</dbReference>
<dbReference type="eggNOG" id="COG0330">
    <property type="taxonomic scope" value="Bacteria"/>
</dbReference>
<comment type="similarity">
    <text evidence="2">Belongs to the band 7/mec-2 family.</text>
</comment>
<dbReference type="InParanoid" id="A0LKP0"/>
<dbReference type="FunFam" id="3.30.479.30:FF:000004">
    <property type="entry name" value="Putative membrane protease family, stomatin"/>
    <property type="match status" value="1"/>
</dbReference>
<gene>
    <name evidence="5" type="ordered locus">Sfum_2310</name>
</gene>
<dbReference type="InterPro" id="IPR001107">
    <property type="entry name" value="Band_7"/>
</dbReference>
<dbReference type="CDD" id="cd08829">
    <property type="entry name" value="SPFH_paraslipin"/>
    <property type="match status" value="1"/>
</dbReference>
<dbReference type="AlphaFoldDB" id="A0LKP0"/>
<evidence type="ECO:0000256" key="2">
    <source>
        <dbReference type="ARBA" id="ARBA00008164"/>
    </source>
</evidence>
<evidence type="ECO:0000259" key="4">
    <source>
        <dbReference type="SMART" id="SM00244"/>
    </source>
</evidence>
<keyword evidence="6" id="KW-1185">Reference proteome</keyword>
<dbReference type="KEGG" id="sfu:Sfum_2310"/>
<feature type="domain" description="Band 7" evidence="4">
    <location>
        <begin position="20"/>
        <end position="200"/>
    </location>
</feature>
<organism evidence="5 6">
    <name type="scientific">Syntrophobacter fumaroxidans (strain DSM 10017 / MPOB)</name>
    <dbReference type="NCBI Taxonomy" id="335543"/>
    <lineage>
        <taxon>Bacteria</taxon>
        <taxon>Pseudomonadati</taxon>
        <taxon>Thermodesulfobacteriota</taxon>
        <taxon>Syntrophobacteria</taxon>
        <taxon>Syntrophobacterales</taxon>
        <taxon>Syntrophobacteraceae</taxon>
        <taxon>Syntrophobacter</taxon>
    </lineage>
</organism>
<evidence type="ECO:0000256" key="1">
    <source>
        <dbReference type="ARBA" id="ARBA00004167"/>
    </source>
</evidence>
<dbReference type="OrthoDB" id="9809197at2"/>
<comment type="subcellular location">
    <subcellularLocation>
        <location evidence="1">Membrane</location>
        <topology evidence="1">Single-pass membrane protein</topology>
    </subcellularLocation>
</comment>
<dbReference type="InterPro" id="IPR050710">
    <property type="entry name" value="Band7/mec-2_domain"/>
</dbReference>